<dbReference type="AlphaFoldDB" id="A0A8J2Z6B3"/>
<organism evidence="1 2">
    <name type="scientific">Cysteiniphilum litorale</name>
    <dbReference type="NCBI Taxonomy" id="2056700"/>
    <lineage>
        <taxon>Bacteria</taxon>
        <taxon>Pseudomonadati</taxon>
        <taxon>Pseudomonadota</taxon>
        <taxon>Gammaproteobacteria</taxon>
        <taxon>Thiotrichales</taxon>
        <taxon>Fastidiosibacteraceae</taxon>
        <taxon>Cysteiniphilum</taxon>
    </lineage>
</organism>
<comment type="caution">
    <text evidence="1">The sequence shown here is derived from an EMBL/GenBank/DDBJ whole genome shotgun (WGS) entry which is preliminary data.</text>
</comment>
<proteinExistence type="predicted"/>
<sequence length="168" mass="19973">MKRQRRKIGNVLEIKVKDNLYSYGIEINNEGDVAFFDYFIDSPDKYKLDDLLKSPLIYKFCISRFLVTKSYFKIVENINVEDYNIDTTLKPCYIYNALSGKYRIYNWPDKDIPTTKEYIIEHRLAPLMVFDGEEQIQRLLLALYEKRPSLALQTEPWIDPYSDFNLKG</sequence>
<dbReference type="OrthoDB" id="3523981at2"/>
<dbReference type="Proteomes" id="UP000636949">
    <property type="component" value="Unassembled WGS sequence"/>
</dbReference>
<protein>
    <submittedName>
        <fullName evidence="1">Uncharacterized protein</fullName>
    </submittedName>
</protein>
<dbReference type="RefSeq" id="WP_117003764.1">
    <property type="nucleotide sequence ID" value="NZ_BMJS01000040.1"/>
</dbReference>
<accession>A0A8J2Z6B3</accession>
<name>A0A8J2Z6B3_9GAMM</name>
<evidence type="ECO:0000313" key="1">
    <source>
        <dbReference type="EMBL" id="GGG06095.1"/>
    </source>
</evidence>
<dbReference type="InterPro" id="IPR029278">
    <property type="entry name" value="Imm26"/>
</dbReference>
<reference evidence="1" key="2">
    <citation type="submission" date="2020-09" db="EMBL/GenBank/DDBJ databases">
        <authorList>
            <person name="Sun Q."/>
            <person name="Zhou Y."/>
        </authorList>
    </citation>
    <scope>NUCLEOTIDE SEQUENCE</scope>
    <source>
        <strain evidence="1">CGMCC 1.15758</strain>
    </source>
</reference>
<keyword evidence="2" id="KW-1185">Reference proteome</keyword>
<dbReference type="EMBL" id="BMJS01000040">
    <property type="protein sequence ID" value="GGG06095.1"/>
    <property type="molecule type" value="Genomic_DNA"/>
</dbReference>
<reference evidence="1" key="1">
    <citation type="journal article" date="2014" name="Int. J. Syst. Evol. Microbiol.">
        <title>Complete genome sequence of Corynebacterium casei LMG S-19264T (=DSM 44701T), isolated from a smear-ripened cheese.</title>
        <authorList>
            <consortium name="US DOE Joint Genome Institute (JGI-PGF)"/>
            <person name="Walter F."/>
            <person name="Albersmeier A."/>
            <person name="Kalinowski J."/>
            <person name="Ruckert C."/>
        </authorList>
    </citation>
    <scope>NUCLEOTIDE SEQUENCE</scope>
    <source>
        <strain evidence="1">CGMCC 1.15758</strain>
    </source>
</reference>
<gene>
    <name evidence="1" type="ORF">GCM10010995_24480</name>
</gene>
<evidence type="ECO:0000313" key="2">
    <source>
        <dbReference type="Proteomes" id="UP000636949"/>
    </source>
</evidence>
<dbReference type="Pfam" id="PF15428">
    <property type="entry name" value="Imm26"/>
    <property type="match status" value="1"/>
</dbReference>